<evidence type="ECO:0000256" key="1">
    <source>
        <dbReference type="SAM" id="SignalP"/>
    </source>
</evidence>
<dbReference type="AlphaFoldDB" id="A0AAN4Z1A2"/>
<keyword evidence="3" id="KW-1185">Reference proteome</keyword>
<evidence type="ECO:0000313" key="2">
    <source>
        <dbReference type="EMBL" id="GMR30716.1"/>
    </source>
</evidence>
<gene>
    <name evidence="2" type="ORF">PMAYCL1PPCAC_00911</name>
</gene>
<feature type="non-terminal residue" evidence="2">
    <location>
        <position position="365"/>
    </location>
</feature>
<feature type="chain" id="PRO_5043005776" description="CUB domain-containing protein" evidence="1">
    <location>
        <begin position="20"/>
        <end position="365"/>
    </location>
</feature>
<keyword evidence="1" id="KW-0732">Signal</keyword>
<dbReference type="EMBL" id="BTRK01000001">
    <property type="protein sequence ID" value="GMR30716.1"/>
    <property type="molecule type" value="Genomic_DNA"/>
</dbReference>
<sequence length="365" mass="40005">SMRAPPVLILLAVFTVSHARITFPYSDVLQVNDLVNQVANFYCDKGCKVYVGRTDDALYISQNGQFIANFKDIIGNNTFEPDGIELPAGQNYKLQSQSAINADFVFYAVSRDAPNYGAPVFAPQQKQGIDYARPERYFTLLSRFDALEFYGITGSFPPGYPKIYSTGFDAAPDARCSPVYEARSQSNAEQSRPMISSPIMTVDFGYTGKHEINAKQSDGKNPMKFPVASTVYMSPGYVGCSFIGGNKYFTNTNSVQDNFTLTANSLDINAVYNLLLCNEAVQFRVNDHVLDFSGTNSSYWGFSSGSFDVSLSWTRQSVTSSWAMQLDFAMDLGGSSPRPPETTTSGAGSYPIIFVSAVTLALSMV</sequence>
<feature type="non-terminal residue" evidence="2">
    <location>
        <position position="1"/>
    </location>
</feature>
<accession>A0AAN4Z1A2</accession>
<name>A0AAN4Z1A2_9BILA</name>
<proteinExistence type="predicted"/>
<protein>
    <recommendedName>
        <fullName evidence="4">CUB domain-containing protein</fullName>
    </recommendedName>
</protein>
<evidence type="ECO:0000313" key="3">
    <source>
        <dbReference type="Proteomes" id="UP001328107"/>
    </source>
</evidence>
<organism evidence="2 3">
    <name type="scientific">Pristionchus mayeri</name>
    <dbReference type="NCBI Taxonomy" id="1317129"/>
    <lineage>
        <taxon>Eukaryota</taxon>
        <taxon>Metazoa</taxon>
        <taxon>Ecdysozoa</taxon>
        <taxon>Nematoda</taxon>
        <taxon>Chromadorea</taxon>
        <taxon>Rhabditida</taxon>
        <taxon>Rhabditina</taxon>
        <taxon>Diplogasteromorpha</taxon>
        <taxon>Diplogasteroidea</taxon>
        <taxon>Neodiplogasteridae</taxon>
        <taxon>Pristionchus</taxon>
    </lineage>
</organism>
<dbReference type="Proteomes" id="UP001328107">
    <property type="component" value="Unassembled WGS sequence"/>
</dbReference>
<comment type="caution">
    <text evidence="2">The sequence shown here is derived from an EMBL/GenBank/DDBJ whole genome shotgun (WGS) entry which is preliminary data.</text>
</comment>
<feature type="signal peptide" evidence="1">
    <location>
        <begin position="1"/>
        <end position="19"/>
    </location>
</feature>
<reference evidence="3" key="1">
    <citation type="submission" date="2022-10" db="EMBL/GenBank/DDBJ databases">
        <title>Genome assembly of Pristionchus species.</title>
        <authorList>
            <person name="Yoshida K."/>
            <person name="Sommer R.J."/>
        </authorList>
    </citation>
    <scope>NUCLEOTIDE SEQUENCE [LARGE SCALE GENOMIC DNA]</scope>
    <source>
        <strain evidence="3">RS5460</strain>
    </source>
</reference>
<evidence type="ECO:0008006" key="4">
    <source>
        <dbReference type="Google" id="ProtNLM"/>
    </source>
</evidence>